<dbReference type="SMART" id="SM01118">
    <property type="entry name" value="CYTH"/>
    <property type="match status" value="1"/>
</dbReference>
<dbReference type="PANTHER" id="PTHR21028">
    <property type="entry name" value="SI:CH211-156B7.4"/>
    <property type="match status" value="1"/>
</dbReference>
<dbReference type="PANTHER" id="PTHR21028:SF2">
    <property type="entry name" value="CYTH DOMAIN-CONTAINING PROTEIN"/>
    <property type="match status" value="1"/>
</dbReference>
<dbReference type="AlphaFoldDB" id="A0A6I6G6M2"/>
<organism evidence="2 3">
    <name type="scientific">Phnomibacter ginsenosidimutans</name>
    <dbReference type="NCBI Taxonomy" id="2676868"/>
    <lineage>
        <taxon>Bacteria</taxon>
        <taxon>Pseudomonadati</taxon>
        <taxon>Bacteroidota</taxon>
        <taxon>Chitinophagia</taxon>
        <taxon>Chitinophagales</taxon>
        <taxon>Chitinophagaceae</taxon>
        <taxon>Phnomibacter</taxon>
    </lineage>
</organism>
<evidence type="ECO:0000313" key="3">
    <source>
        <dbReference type="Proteomes" id="UP000426027"/>
    </source>
</evidence>
<proteinExistence type="predicted"/>
<dbReference type="Gene3D" id="2.40.320.10">
    <property type="entry name" value="Hypothetical Protein Pfu-838710-001"/>
    <property type="match status" value="1"/>
</dbReference>
<protein>
    <submittedName>
        <fullName evidence="2">CYTH domain-containing protein</fullName>
    </submittedName>
</protein>
<reference evidence="2 3" key="1">
    <citation type="submission" date="2019-11" db="EMBL/GenBank/DDBJ databases">
        <authorList>
            <person name="Im W.T."/>
        </authorList>
    </citation>
    <scope>NUCLEOTIDE SEQUENCE [LARGE SCALE GENOMIC DNA]</scope>
    <source>
        <strain evidence="2 3">SB-02</strain>
    </source>
</reference>
<dbReference type="CDD" id="cd07890">
    <property type="entry name" value="CYTH-like_AC_IV-like"/>
    <property type="match status" value="1"/>
</dbReference>
<sequence length="173" mass="19267">MAAHLNVEIKATCDDLEKARAVLMAAGADFKGTDHQTDVYFNCPNGRLKLRRGNIEYSLIFYARENSATPKGSAVNMTQLHGDSHDLQSVLAAAWGVKVAVHKAREIYFIDNVKFHLDNVEGLGTFVEIEAIDIDGNIGAAKLHEQCNHYMQLLDIQPSHLLTHSYSDMLEKQ</sequence>
<gene>
    <name evidence="2" type="ORF">GLV81_09785</name>
</gene>
<dbReference type="InterPro" id="IPR023577">
    <property type="entry name" value="CYTH_domain"/>
</dbReference>
<feature type="domain" description="CYTH" evidence="1">
    <location>
        <begin position="4"/>
        <end position="172"/>
    </location>
</feature>
<evidence type="ECO:0000259" key="1">
    <source>
        <dbReference type="PROSITE" id="PS51707"/>
    </source>
</evidence>
<dbReference type="EMBL" id="CP046566">
    <property type="protein sequence ID" value="QGW28346.1"/>
    <property type="molecule type" value="Genomic_DNA"/>
</dbReference>
<accession>A0A6I6G6M2</accession>
<evidence type="ECO:0000313" key="2">
    <source>
        <dbReference type="EMBL" id="QGW28346.1"/>
    </source>
</evidence>
<name>A0A6I6G6M2_9BACT</name>
<dbReference type="Pfam" id="PF01928">
    <property type="entry name" value="CYTH"/>
    <property type="match status" value="1"/>
</dbReference>
<dbReference type="InterPro" id="IPR008173">
    <property type="entry name" value="Adenylyl_cyclase_CyaB"/>
</dbReference>
<dbReference type="RefSeq" id="WP_157478703.1">
    <property type="nucleotide sequence ID" value="NZ_CP046566.1"/>
</dbReference>
<dbReference type="Proteomes" id="UP000426027">
    <property type="component" value="Chromosome"/>
</dbReference>
<dbReference type="InterPro" id="IPR033469">
    <property type="entry name" value="CYTH-like_dom_sf"/>
</dbReference>
<dbReference type="SUPFAM" id="SSF55154">
    <property type="entry name" value="CYTH-like phosphatases"/>
    <property type="match status" value="1"/>
</dbReference>
<dbReference type="PROSITE" id="PS51707">
    <property type="entry name" value="CYTH"/>
    <property type="match status" value="1"/>
</dbReference>
<dbReference type="KEGG" id="fls:GLV81_09785"/>
<keyword evidence="3" id="KW-1185">Reference proteome</keyword>